<dbReference type="InterPro" id="IPR009071">
    <property type="entry name" value="HMG_box_dom"/>
</dbReference>
<evidence type="ECO:0000256" key="3">
    <source>
        <dbReference type="PROSITE-ProRule" id="PRU00267"/>
    </source>
</evidence>
<feature type="region of interest" description="Disordered" evidence="4">
    <location>
        <begin position="214"/>
        <end position="266"/>
    </location>
</feature>
<sequence length="266" mass="30379">IAEMREADFEALGVKRGHRRVNTTPVGPAGFVPGPLVITTSQLSPRPRGLSSASSAPSRTTRSRHSSHVSTASPYRRPGVDPHSPRLPTSETSYPQTRQDRSPQSPGSSKRKYKRHPKKDIHGPAKWRSAYQLFRDDIYQELQGQGIEFGNMSKIQSERWRALDAESKERYEERVRQDKARYEQQMEAYMQTSEYHAYQAYLERFHAQENTVNRVGRPRGRTNSRSRQAVQHTAQRQEPDPDPYIEGVGRQSRSSSMTIDDQSVGE</sequence>
<dbReference type="AlphaFoldDB" id="A0A1Y1WC81"/>
<dbReference type="EMBL" id="MCFD01000004">
    <property type="protein sequence ID" value="ORX71151.1"/>
    <property type="molecule type" value="Genomic_DNA"/>
</dbReference>
<feature type="region of interest" description="Disordered" evidence="4">
    <location>
        <begin position="14"/>
        <end position="124"/>
    </location>
</feature>
<organism evidence="6 7">
    <name type="scientific">Linderina pennispora</name>
    <dbReference type="NCBI Taxonomy" id="61395"/>
    <lineage>
        <taxon>Eukaryota</taxon>
        <taxon>Fungi</taxon>
        <taxon>Fungi incertae sedis</taxon>
        <taxon>Zoopagomycota</taxon>
        <taxon>Kickxellomycotina</taxon>
        <taxon>Kickxellomycetes</taxon>
        <taxon>Kickxellales</taxon>
        <taxon>Kickxellaceae</taxon>
        <taxon>Linderina</taxon>
    </lineage>
</organism>
<dbReference type="Pfam" id="PF09011">
    <property type="entry name" value="HMG_box_2"/>
    <property type="match status" value="1"/>
</dbReference>
<evidence type="ECO:0000256" key="2">
    <source>
        <dbReference type="ARBA" id="ARBA00023242"/>
    </source>
</evidence>
<evidence type="ECO:0000259" key="5">
    <source>
        <dbReference type="PROSITE" id="PS50118"/>
    </source>
</evidence>
<feature type="compositionally biased region" description="Polar residues" evidence="4">
    <location>
        <begin position="225"/>
        <end position="236"/>
    </location>
</feature>
<gene>
    <name evidence="6" type="ORF">DL89DRAFT_222098</name>
</gene>
<dbReference type="SUPFAM" id="SSF47095">
    <property type="entry name" value="HMG-box"/>
    <property type="match status" value="1"/>
</dbReference>
<dbReference type="InterPro" id="IPR036910">
    <property type="entry name" value="HMG_box_dom_sf"/>
</dbReference>
<dbReference type="PANTHER" id="PTHR46040">
    <property type="entry name" value="HIGH MOBILITY GROUP PROTEIN 2"/>
    <property type="match status" value="1"/>
</dbReference>
<keyword evidence="7" id="KW-1185">Reference proteome</keyword>
<evidence type="ECO:0000256" key="4">
    <source>
        <dbReference type="SAM" id="MobiDB-lite"/>
    </source>
</evidence>
<dbReference type="Proteomes" id="UP000193922">
    <property type="component" value="Unassembled WGS sequence"/>
</dbReference>
<name>A0A1Y1WC81_9FUNG</name>
<feature type="compositionally biased region" description="Polar residues" evidence="4">
    <location>
        <begin position="251"/>
        <end position="266"/>
    </location>
</feature>
<dbReference type="SMART" id="SM00398">
    <property type="entry name" value="HMG"/>
    <property type="match status" value="1"/>
</dbReference>
<dbReference type="InterPro" id="IPR051965">
    <property type="entry name" value="ChromReg_NeuronalGeneExpr"/>
</dbReference>
<dbReference type="GeneID" id="63801216"/>
<keyword evidence="2 3" id="KW-0539">Nucleus</keyword>
<dbReference type="PROSITE" id="PS50118">
    <property type="entry name" value="HMG_BOX_2"/>
    <property type="match status" value="1"/>
</dbReference>
<dbReference type="GO" id="GO:0010468">
    <property type="term" value="P:regulation of gene expression"/>
    <property type="evidence" value="ECO:0007669"/>
    <property type="project" value="TreeGrafter"/>
</dbReference>
<comment type="caution">
    <text evidence="6">The sequence shown here is derived from an EMBL/GenBank/DDBJ whole genome shotgun (WGS) entry which is preliminary data.</text>
</comment>
<reference evidence="6 7" key="1">
    <citation type="submission" date="2016-07" db="EMBL/GenBank/DDBJ databases">
        <title>Pervasive Adenine N6-methylation of Active Genes in Fungi.</title>
        <authorList>
            <consortium name="DOE Joint Genome Institute"/>
            <person name="Mondo S.J."/>
            <person name="Dannebaum R.O."/>
            <person name="Kuo R.C."/>
            <person name="Labutti K."/>
            <person name="Haridas S."/>
            <person name="Kuo A."/>
            <person name="Salamov A."/>
            <person name="Ahrendt S.R."/>
            <person name="Lipzen A."/>
            <person name="Sullivan W."/>
            <person name="Andreopoulos W.B."/>
            <person name="Clum A."/>
            <person name="Lindquist E."/>
            <person name="Daum C."/>
            <person name="Ramamoorthy G.K."/>
            <person name="Gryganskyi A."/>
            <person name="Culley D."/>
            <person name="Magnuson J.K."/>
            <person name="James T.Y."/>
            <person name="O'Malley M.A."/>
            <person name="Stajich J.E."/>
            <person name="Spatafora J.W."/>
            <person name="Visel A."/>
            <person name="Grigoriev I.V."/>
        </authorList>
    </citation>
    <scope>NUCLEOTIDE SEQUENCE [LARGE SCALE GENOMIC DNA]</scope>
    <source>
        <strain evidence="6 7">ATCC 12442</strain>
    </source>
</reference>
<feature type="domain" description="HMG box" evidence="5">
    <location>
        <begin position="124"/>
        <end position="190"/>
    </location>
</feature>
<evidence type="ECO:0000256" key="1">
    <source>
        <dbReference type="ARBA" id="ARBA00023125"/>
    </source>
</evidence>
<dbReference type="PANTHER" id="PTHR46040:SF3">
    <property type="entry name" value="HIGH MOBILITY GROUP PROTEIN 2"/>
    <property type="match status" value="1"/>
</dbReference>
<evidence type="ECO:0000313" key="7">
    <source>
        <dbReference type="Proteomes" id="UP000193922"/>
    </source>
</evidence>
<protein>
    <submittedName>
        <fullName evidence="6">HMG-box</fullName>
    </submittedName>
</protein>
<dbReference type="Gene3D" id="1.10.30.10">
    <property type="entry name" value="High mobility group box domain"/>
    <property type="match status" value="1"/>
</dbReference>
<keyword evidence="1 3" id="KW-0238">DNA-binding</keyword>
<feature type="compositionally biased region" description="Basic residues" evidence="4">
    <location>
        <begin position="109"/>
        <end position="119"/>
    </location>
</feature>
<dbReference type="STRING" id="61395.A0A1Y1WC81"/>
<proteinExistence type="predicted"/>
<feature type="compositionally biased region" description="Polar residues" evidence="4">
    <location>
        <begin position="87"/>
        <end position="108"/>
    </location>
</feature>
<accession>A0A1Y1WC81</accession>
<dbReference type="OrthoDB" id="1919336at2759"/>
<evidence type="ECO:0000313" key="6">
    <source>
        <dbReference type="EMBL" id="ORX71151.1"/>
    </source>
</evidence>
<feature type="non-terminal residue" evidence="6">
    <location>
        <position position="1"/>
    </location>
</feature>
<dbReference type="GO" id="GO:0003677">
    <property type="term" value="F:DNA binding"/>
    <property type="evidence" value="ECO:0007669"/>
    <property type="project" value="UniProtKB-UniRule"/>
</dbReference>
<feature type="compositionally biased region" description="Low complexity" evidence="4">
    <location>
        <begin position="44"/>
        <end position="60"/>
    </location>
</feature>
<dbReference type="GO" id="GO:0005634">
    <property type="term" value="C:nucleus"/>
    <property type="evidence" value="ECO:0007669"/>
    <property type="project" value="UniProtKB-UniRule"/>
</dbReference>
<feature type="DNA-binding region" description="HMG box" evidence="3">
    <location>
        <begin position="124"/>
        <end position="190"/>
    </location>
</feature>
<dbReference type="RefSeq" id="XP_040744666.1">
    <property type="nucleotide sequence ID" value="XM_040884568.1"/>
</dbReference>